<organism evidence="2 3">
    <name type="scientific">Cercospora kikuchii</name>
    <dbReference type="NCBI Taxonomy" id="84275"/>
    <lineage>
        <taxon>Eukaryota</taxon>
        <taxon>Fungi</taxon>
        <taxon>Dikarya</taxon>
        <taxon>Ascomycota</taxon>
        <taxon>Pezizomycotina</taxon>
        <taxon>Dothideomycetes</taxon>
        <taxon>Dothideomycetidae</taxon>
        <taxon>Mycosphaerellales</taxon>
        <taxon>Mycosphaerellaceae</taxon>
        <taxon>Cercospora</taxon>
    </lineage>
</organism>
<comment type="caution">
    <text evidence="2">The sequence shown here is derived from an EMBL/GenBank/DDBJ whole genome shotgun (WGS) entry which is preliminary data.</text>
</comment>
<evidence type="ECO:0000256" key="1">
    <source>
        <dbReference type="SAM" id="MobiDB-lite"/>
    </source>
</evidence>
<dbReference type="RefSeq" id="XP_044651821.1">
    <property type="nucleotide sequence ID" value="XM_044795886.1"/>
</dbReference>
<dbReference type="OrthoDB" id="5342588at2759"/>
<reference evidence="2 3" key="1">
    <citation type="submission" date="2021-01" db="EMBL/GenBank/DDBJ databases">
        <title>Cercospora kikuchii MAFF 305040 whole genome shotgun sequence.</title>
        <authorList>
            <person name="Kashiwa T."/>
            <person name="Suzuki T."/>
        </authorList>
    </citation>
    <scope>NUCLEOTIDE SEQUENCE [LARGE SCALE GENOMIC DNA]</scope>
    <source>
        <strain evidence="2 3">MAFF 305040</strain>
    </source>
</reference>
<gene>
    <name evidence="2" type="ORF">CKM354_000078400</name>
</gene>
<name>A0A9P3FC01_9PEZI</name>
<dbReference type="AlphaFoldDB" id="A0A9P3FC01"/>
<protein>
    <submittedName>
        <fullName evidence="2">Uncharacterized protein</fullName>
    </submittedName>
</protein>
<keyword evidence="3" id="KW-1185">Reference proteome</keyword>
<feature type="region of interest" description="Disordered" evidence="1">
    <location>
        <begin position="316"/>
        <end position="358"/>
    </location>
</feature>
<evidence type="ECO:0000313" key="2">
    <source>
        <dbReference type="EMBL" id="GIZ37334.1"/>
    </source>
</evidence>
<accession>A0A9P3FC01</accession>
<evidence type="ECO:0000313" key="3">
    <source>
        <dbReference type="Proteomes" id="UP000825890"/>
    </source>
</evidence>
<dbReference type="GeneID" id="68286359"/>
<sequence>MSVNTGKQLHWTQRIALVRHNLHAASRSGDFGFFKALQAAGMLEGTNHFASLAATLGDEADTVMAAMDNLNGGMAFIHQDAFRNVYNNIKDSMRDESTKAADKSKLYVDITMQKNMAAMAIEKLCNSAIALINQQPAAQAQDQAANVFVTGATLIADCIEVVIKQLDTIDQKMDDFIRLEESWNIVKASVVSANAGLKGVYYMLDAPEPQETTRSPSIASAGSSVFRRLSTAFQGSHSPAPGTRASSIASAGAAPSSTYRTPAYVRNSISAGCPTSMPSNANANAAAFNLNSFNSNGSSFNSNAFDRNIFKAHKLSTIPPTPHSEEHDPFDTDDMEDVPPIPELPVALQPTSGSVAVS</sequence>
<dbReference type="Proteomes" id="UP000825890">
    <property type="component" value="Unassembled WGS sequence"/>
</dbReference>
<dbReference type="EMBL" id="BOLY01000001">
    <property type="protein sequence ID" value="GIZ37334.1"/>
    <property type="molecule type" value="Genomic_DNA"/>
</dbReference>
<proteinExistence type="predicted"/>
<feature type="compositionally biased region" description="Polar residues" evidence="1">
    <location>
        <begin position="349"/>
        <end position="358"/>
    </location>
</feature>